<dbReference type="EMBL" id="JBDJPC010000005">
    <property type="protein sequence ID" value="KAL1501984.1"/>
    <property type="molecule type" value="Genomic_DNA"/>
</dbReference>
<organism evidence="2 3">
    <name type="scientific">Hypothenemus hampei</name>
    <name type="common">Coffee berry borer</name>
    <dbReference type="NCBI Taxonomy" id="57062"/>
    <lineage>
        <taxon>Eukaryota</taxon>
        <taxon>Metazoa</taxon>
        <taxon>Ecdysozoa</taxon>
        <taxon>Arthropoda</taxon>
        <taxon>Hexapoda</taxon>
        <taxon>Insecta</taxon>
        <taxon>Pterygota</taxon>
        <taxon>Neoptera</taxon>
        <taxon>Endopterygota</taxon>
        <taxon>Coleoptera</taxon>
        <taxon>Polyphaga</taxon>
        <taxon>Cucujiformia</taxon>
        <taxon>Curculionidae</taxon>
        <taxon>Scolytinae</taxon>
        <taxon>Hypothenemus</taxon>
    </lineage>
</organism>
<dbReference type="Proteomes" id="UP001566132">
    <property type="component" value="Unassembled WGS sequence"/>
</dbReference>
<sequence length="124" mass="13767">MENSLRLKFGSILSQSPSNEEVVISGNLRAFPSADTIEDFKKNLQNKINMVTRKATEYSVIGVGLFKNKVKFDSGYFGMLLSQFQSLYPIGKLLLEKCYECIFDAGLHSSDLEGGTRTGIILGF</sequence>
<gene>
    <name evidence="2" type="ORF">ABEB36_007201</name>
</gene>
<comment type="caution">
    <text evidence="2">The sequence shown here is derived from an EMBL/GenBank/DDBJ whole genome shotgun (WGS) entry which is preliminary data.</text>
</comment>
<dbReference type="InterPro" id="IPR014030">
    <property type="entry name" value="Ketoacyl_synth_N"/>
</dbReference>
<feature type="domain" description="Beta-ketoacyl synthase-like N-terminal" evidence="1">
    <location>
        <begin position="20"/>
        <end position="123"/>
    </location>
</feature>
<evidence type="ECO:0000259" key="1">
    <source>
        <dbReference type="Pfam" id="PF00109"/>
    </source>
</evidence>
<accession>A0ABD1ET98</accession>
<reference evidence="2 3" key="1">
    <citation type="submission" date="2024-05" db="EMBL/GenBank/DDBJ databases">
        <title>Genetic variation in Jamaican populations of the coffee berry borer (Hypothenemus hampei).</title>
        <authorList>
            <person name="Errbii M."/>
            <person name="Myrie A."/>
        </authorList>
    </citation>
    <scope>NUCLEOTIDE SEQUENCE [LARGE SCALE GENOMIC DNA]</scope>
    <source>
        <strain evidence="2">JA-Hopewell-2020-01-JO</strain>
        <tissue evidence="2">Whole body</tissue>
    </source>
</reference>
<keyword evidence="3" id="KW-1185">Reference proteome</keyword>
<dbReference type="InterPro" id="IPR016039">
    <property type="entry name" value="Thiolase-like"/>
</dbReference>
<name>A0ABD1ET98_HYPHA</name>
<dbReference type="SUPFAM" id="SSF53901">
    <property type="entry name" value="Thiolase-like"/>
    <property type="match status" value="1"/>
</dbReference>
<dbReference type="Pfam" id="PF00109">
    <property type="entry name" value="ketoacyl-synt"/>
    <property type="match status" value="1"/>
</dbReference>
<proteinExistence type="predicted"/>
<dbReference type="Gene3D" id="3.40.47.10">
    <property type="match status" value="1"/>
</dbReference>
<protein>
    <recommendedName>
        <fullName evidence="1">Beta-ketoacyl synthase-like N-terminal domain-containing protein</fullName>
    </recommendedName>
</protein>
<dbReference type="AlphaFoldDB" id="A0ABD1ET98"/>
<evidence type="ECO:0000313" key="3">
    <source>
        <dbReference type="Proteomes" id="UP001566132"/>
    </source>
</evidence>
<evidence type="ECO:0000313" key="2">
    <source>
        <dbReference type="EMBL" id="KAL1501984.1"/>
    </source>
</evidence>